<evidence type="ECO:0000313" key="7">
    <source>
        <dbReference type="Proteomes" id="UP000244677"/>
    </source>
</evidence>
<protein>
    <recommendedName>
        <fullName evidence="2">histidine kinase</fullName>
        <ecNumber evidence="2">2.7.13.3</ecNumber>
    </recommendedName>
</protein>
<dbReference type="RefSeq" id="WP_108735577.1">
    <property type="nucleotide sequence ID" value="NZ_CP020919.1"/>
</dbReference>
<dbReference type="PANTHER" id="PTHR43547">
    <property type="entry name" value="TWO-COMPONENT HISTIDINE KINASE"/>
    <property type="match status" value="1"/>
</dbReference>
<evidence type="ECO:0000313" key="6">
    <source>
        <dbReference type="EMBL" id="AWG23910.1"/>
    </source>
</evidence>
<keyword evidence="3" id="KW-0597">Phosphoprotein</keyword>
<reference evidence="6 7" key="1">
    <citation type="submission" date="2017-04" db="EMBL/GenBank/DDBJ databases">
        <title>Complete genome sequence of Flavobacterium kingsejong AJ004.</title>
        <authorList>
            <person name="Lee P.C."/>
        </authorList>
    </citation>
    <scope>NUCLEOTIDE SEQUENCE [LARGE SCALE GENOMIC DNA]</scope>
    <source>
        <strain evidence="6 7">AJ004</strain>
    </source>
</reference>
<dbReference type="EC" id="2.7.13.3" evidence="2"/>
<name>A0A2S1LJG8_9FLAO</name>
<dbReference type="SMART" id="SM00387">
    <property type="entry name" value="HATPase_c"/>
    <property type="match status" value="1"/>
</dbReference>
<dbReference type="Gene3D" id="1.10.287.130">
    <property type="match status" value="1"/>
</dbReference>
<feature type="domain" description="Histidine kinase" evidence="5">
    <location>
        <begin position="240"/>
        <end position="453"/>
    </location>
</feature>
<evidence type="ECO:0000256" key="3">
    <source>
        <dbReference type="ARBA" id="ARBA00022553"/>
    </source>
</evidence>
<comment type="catalytic activity">
    <reaction evidence="1">
        <text>ATP + protein L-histidine = ADP + protein N-phospho-L-histidine.</text>
        <dbReference type="EC" id="2.7.13.3"/>
    </reaction>
</comment>
<dbReference type="OrthoDB" id="1933776at2"/>
<evidence type="ECO:0000256" key="1">
    <source>
        <dbReference type="ARBA" id="ARBA00000085"/>
    </source>
</evidence>
<gene>
    <name evidence="6" type="ORF">FK004_01070</name>
</gene>
<dbReference type="InterPro" id="IPR003661">
    <property type="entry name" value="HisK_dim/P_dom"/>
</dbReference>
<dbReference type="AlphaFoldDB" id="A0A2S1LJG8"/>
<dbReference type="SUPFAM" id="SSF55874">
    <property type="entry name" value="ATPase domain of HSP90 chaperone/DNA topoisomerase II/histidine kinase"/>
    <property type="match status" value="1"/>
</dbReference>
<dbReference type="PANTHER" id="PTHR43547:SF2">
    <property type="entry name" value="HYBRID SIGNAL TRANSDUCTION HISTIDINE KINASE C"/>
    <property type="match status" value="1"/>
</dbReference>
<dbReference type="SMART" id="SM00388">
    <property type="entry name" value="HisKA"/>
    <property type="match status" value="1"/>
</dbReference>
<dbReference type="Pfam" id="PF02518">
    <property type="entry name" value="HATPase_c"/>
    <property type="match status" value="1"/>
</dbReference>
<evidence type="ECO:0000256" key="2">
    <source>
        <dbReference type="ARBA" id="ARBA00012438"/>
    </source>
</evidence>
<keyword evidence="4" id="KW-0472">Membrane</keyword>
<dbReference type="CDD" id="cd00075">
    <property type="entry name" value="HATPase"/>
    <property type="match status" value="1"/>
</dbReference>
<keyword evidence="4" id="KW-0812">Transmembrane</keyword>
<dbReference type="Proteomes" id="UP000244677">
    <property type="component" value="Chromosome"/>
</dbReference>
<proteinExistence type="predicted"/>
<feature type="transmembrane region" description="Helical" evidence="4">
    <location>
        <begin position="199"/>
        <end position="219"/>
    </location>
</feature>
<dbReference type="CDD" id="cd00082">
    <property type="entry name" value="HisKA"/>
    <property type="match status" value="1"/>
</dbReference>
<evidence type="ECO:0000259" key="5">
    <source>
        <dbReference type="PROSITE" id="PS50109"/>
    </source>
</evidence>
<keyword evidence="7" id="KW-1185">Reference proteome</keyword>
<organism evidence="6 7">
    <name type="scientific">Flavobacterium kingsejongi</name>
    <dbReference type="NCBI Taxonomy" id="1678728"/>
    <lineage>
        <taxon>Bacteria</taxon>
        <taxon>Pseudomonadati</taxon>
        <taxon>Bacteroidota</taxon>
        <taxon>Flavobacteriia</taxon>
        <taxon>Flavobacteriales</taxon>
        <taxon>Flavobacteriaceae</taxon>
        <taxon>Flavobacterium</taxon>
    </lineage>
</organism>
<dbReference type="Pfam" id="PF00512">
    <property type="entry name" value="HisKA"/>
    <property type="match status" value="1"/>
</dbReference>
<dbReference type="InterPro" id="IPR004358">
    <property type="entry name" value="Sig_transdc_His_kin-like_C"/>
</dbReference>
<dbReference type="Gene3D" id="3.30.565.10">
    <property type="entry name" value="Histidine kinase-like ATPase, C-terminal domain"/>
    <property type="match status" value="1"/>
</dbReference>
<dbReference type="InterPro" id="IPR003594">
    <property type="entry name" value="HATPase_dom"/>
</dbReference>
<dbReference type="InterPro" id="IPR036890">
    <property type="entry name" value="HATPase_C_sf"/>
</dbReference>
<dbReference type="SUPFAM" id="SSF47384">
    <property type="entry name" value="Homodimeric domain of signal transducing histidine kinase"/>
    <property type="match status" value="1"/>
</dbReference>
<keyword evidence="4" id="KW-1133">Transmembrane helix</keyword>
<dbReference type="InterPro" id="IPR036097">
    <property type="entry name" value="HisK_dim/P_sf"/>
</dbReference>
<dbReference type="PRINTS" id="PR00344">
    <property type="entry name" value="BCTRLSENSOR"/>
</dbReference>
<dbReference type="InterPro" id="IPR005467">
    <property type="entry name" value="His_kinase_dom"/>
</dbReference>
<accession>A0A2S1LJG8</accession>
<dbReference type="KEGG" id="fki:FK004_01070"/>
<evidence type="ECO:0000256" key="4">
    <source>
        <dbReference type="SAM" id="Phobius"/>
    </source>
</evidence>
<dbReference type="PROSITE" id="PS50109">
    <property type="entry name" value="HIS_KIN"/>
    <property type="match status" value="1"/>
</dbReference>
<dbReference type="GO" id="GO:0000155">
    <property type="term" value="F:phosphorelay sensor kinase activity"/>
    <property type="evidence" value="ECO:0007669"/>
    <property type="project" value="InterPro"/>
</dbReference>
<sequence length="453" mass="51456">MKKKILALSIGCIITVAALATIQGYFIYNTYKLKEKEANTVVKEQLQELENTEEWDSILEISESASERFIEAYKKNKTTKADYIRLIEKNRDTLSQLMAAYIEKNKTEKKYAIDYSIYMVSATVRQDGKMDTLLNGKVLLLGGAGKEKDEIYSGQGRWETAFTTRDDTLKGIKKHYNIEIKTKRYYSIEDWEKKIINQMAGLLVFSIVLVLIVICLFYMSIKSLISQKKIADIKTDFINNITHEFQTPLATMDIAIKTVTRKKSEMSKTDFEHTLSLIERQNERLQKLFRQVAEVSVTRTPSATAESLITDENSLKQIIEDFQFSRPDIQINYTPVPPVPELPIELFHLSTMVINLLDNAVKYGATQINVGIHTSGPAFHITVQDNGIGINKKEQSAIFDKFYRVEKGNIHMTKGLGLGLFYIHQIATSYHGTVTVSSEESKGALFTLSIPLP</sequence>
<dbReference type="EMBL" id="CP020919">
    <property type="protein sequence ID" value="AWG23910.1"/>
    <property type="molecule type" value="Genomic_DNA"/>
</dbReference>